<dbReference type="Proteomes" id="UP000766570">
    <property type="component" value="Unassembled WGS sequence"/>
</dbReference>
<comment type="caution">
    <text evidence="2">The sequence shown here is derived from an EMBL/GenBank/DDBJ whole genome shotgun (WGS) entry which is preliminary data.</text>
</comment>
<name>A0ABS4WHX4_9MICC</name>
<dbReference type="InterPro" id="IPR010985">
    <property type="entry name" value="Ribbon_hlx_hlx"/>
</dbReference>
<feature type="region of interest" description="Disordered" evidence="1">
    <location>
        <begin position="76"/>
        <end position="109"/>
    </location>
</feature>
<dbReference type="EMBL" id="JAGIOE010000001">
    <property type="protein sequence ID" value="MBP2375809.1"/>
    <property type="molecule type" value="Genomic_DNA"/>
</dbReference>
<gene>
    <name evidence="2" type="ORF">JOF46_003721</name>
</gene>
<evidence type="ECO:0000313" key="2">
    <source>
        <dbReference type="EMBL" id="MBP2375809.1"/>
    </source>
</evidence>
<reference evidence="2 3" key="1">
    <citation type="submission" date="2021-03" db="EMBL/GenBank/DDBJ databases">
        <title>Sequencing the genomes of 1000 actinobacteria strains.</title>
        <authorList>
            <person name="Klenk H.-P."/>
        </authorList>
    </citation>
    <scope>NUCLEOTIDE SEQUENCE [LARGE SCALE GENOMIC DNA]</scope>
    <source>
        <strain evidence="2 3">DSM 15454</strain>
    </source>
</reference>
<dbReference type="RefSeq" id="WP_209909979.1">
    <property type="nucleotide sequence ID" value="NZ_BAAAMI010000016.1"/>
</dbReference>
<feature type="region of interest" description="Disordered" evidence="1">
    <location>
        <begin position="151"/>
        <end position="171"/>
    </location>
</feature>
<evidence type="ECO:0000313" key="3">
    <source>
        <dbReference type="Proteomes" id="UP000766570"/>
    </source>
</evidence>
<proteinExistence type="predicted"/>
<dbReference type="InterPro" id="IPR013321">
    <property type="entry name" value="Arc_rbn_hlx_hlx"/>
</dbReference>
<dbReference type="Gene3D" id="1.10.1220.10">
    <property type="entry name" value="Met repressor-like"/>
    <property type="match status" value="1"/>
</dbReference>
<evidence type="ECO:0000256" key="1">
    <source>
        <dbReference type="SAM" id="MobiDB-lite"/>
    </source>
</evidence>
<evidence type="ECO:0008006" key="4">
    <source>
        <dbReference type="Google" id="ProtNLM"/>
    </source>
</evidence>
<keyword evidence="3" id="KW-1185">Reference proteome</keyword>
<dbReference type="InterPro" id="IPR008651">
    <property type="entry name" value="Uncharacterised_HicB"/>
</dbReference>
<organism evidence="2 3">
    <name type="scientific">Paeniglutamicibacter psychrophenolicus</name>
    <dbReference type="NCBI Taxonomy" id="257454"/>
    <lineage>
        <taxon>Bacteria</taxon>
        <taxon>Bacillati</taxon>
        <taxon>Actinomycetota</taxon>
        <taxon>Actinomycetes</taxon>
        <taxon>Micrococcales</taxon>
        <taxon>Micrococcaceae</taxon>
        <taxon>Paeniglutamicibacter</taxon>
    </lineage>
</organism>
<accession>A0ABS4WHX4</accession>
<dbReference type="Pfam" id="PF05534">
    <property type="entry name" value="HicB"/>
    <property type="match status" value="1"/>
</dbReference>
<dbReference type="SUPFAM" id="SSF47598">
    <property type="entry name" value="Ribbon-helix-helix"/>
    <property type="match status" value="1"/>
</dbReference>
<protein>
    <recommendedName>
        <fullName evidence="4">Toxin-antitoxin system HicB family antitoxin</fullName>
    </recommendedName>
</protein>
<sequence length="171" mass="17699">MNVSRYVKNLQNQLSAAAQASGDEAQAVAERLAPTLDASLRLLLLEVLSDAAAEITTDLAPGSVDVRLRGADPEFVVTAPPAASPGSADHESSPAEPSLPEPGQDADSATSRLTLRLPEGLKAQVEAAAAREGLSVNTWLVRAVSATLTTPPGAAAQRPRNSGHRFTGWVS</sequence>